<dbReference type="Proteomes" id="UP000569914">
    <property type="component" value="Unassembled WGS sequence"/>
</dbReference>
<dbReference type="RefSeq" id="WP_179747564.1">
    <property type="nucleotide sequence ID" value="NZ_JACCBU010000001.1"/>
</dbReference>
<dbReference type="EMBL" id="JACCBU010000001">
    <property type="protein sequence ID" value="NYE75396.1"/>
    <property type="molecule type" value="Genomic_DNA"/>
</dbReference>
<comment type="caution">
    <text evidence="3">The sequence shown here is derived from an EMBL/GenBank/DDBJ whole genome shotgun (WGS) entry which is preliminary data.</text>
</comment>
<feature type="transmembrane region" description="Helical" evidence="2">
    <location>
        <begin position="71"/>
        <end position="91"/>
    </location>
</feature>
<evidence type="ECO:0000313" key="3">
    <source>
        <dbReference type="EMBL" id="NYE75396.1"/>
    </source>
</evidence>
<evidence type="ECO:0000313" key="4">
    <source>
        <dbReference type="Proteomes" id="UP000569914"/>
    </source>
</evidence>
<keyword evidence="2" id="KW-0812">Transmembrane</keyword>
<sequence>MTDRNDGGRGEPPADSSPEQPEEDRSTSPQDRQRSDKATGTDQGLRVLSYLIAGMVFYGGLGWIGDQLLKTRFLLPIGIILGAAGAIFLIIRRYGGTPDPRNKR</sequence>
<reference evidence="3 4" key="1">
    <citation type="submission" date="2020-07" db="EMBL/GenBank/DDBJ databases">
        <title>Sequencing the genomes of 1000 actinobacteria strains.</title>
        <authorList>
            <person name="Klenk H.-P."/>
        </authorList>
    </citation>
    <scope>NUCLEOTIDE SEQUENCE [LARGE SCALE GENOMIC DNA]</scope>
    <source>
        <strain evidence="3 4">DSM 22083</strain>
    </source>
</reference>
<organism evidence="3 4">
    <name type="scientific">Microlunatus parietis</name>
    <dbReference type="NCBI Taxonomy" id="682979"/>
    <lineage>
        <taxon>Bacteria</taxon>
        <taxon>Bacillati</taxon>
        <taxon>Actinomycetota</taxon>
        <taxon>Actinomycetes</taxon>
        <taxon>Propionibacteriales</taxon>
        <taxon>Propionibacteriaceae</taxon>
        <taxon>Microlunatus</taxon>
    </lineage>
</organism>
<proteinExistence type="predicted"/>
<protein>
    <submittedName>
        <fullName evidence="3">F0F1-type ATP synthase assembly protein I</fullName>
    </submittedName>
</protein>
<accession>A0A7Y9IEY7</accession>
<feature type="region of interest" description="Disordered" evidence="1">
    <location>
        <begin position="1"/>
        <end position="41"/>
    </location>
</feature>
<gene>
    <name evidence="3" type="ORF">BKA15_006725</name>
</gene>
<keyword evidence="2" id="KW-0472">Membrane</keyword>
<feature type="transmembrane region" description="Helical" evidence="2">
    <location>
        <begin position="47"/>
        <end position="65"/>
    </location>
</feature>
<keyword evidence="2" id="KW-1133">Transmembrane helix</keyword>
<dbReference type="AlphaFoldDB" id="A0A7Y9IEY7"/>
<evidence type="ECO:0000256" key="2">
    <source>
        <dbReference type="SAM" id="Phobius"/>
    </source>
</evidence>
<name>A0A7Y9IEY7_9ACTN</name>
<evidence type="ECO:0000256" key="1">
    <source>
        <dbReference type="SAM" id="MobiDB-lite"/>
    </source>
</evidence>
<feature type="compositionally biased region" description="Basic and acidic residues" evidence="1">
    <location>
        <begin position="23"/>
        <end position="39"/>
    </location>
</feature>
<keyword evidence="4" id="KW-1185">Reference proteome</keyword>